<evidence type="ECO:0000313" key="3">
    <source>
        <dbReference type="Proteomes" id="UP000321258"/>
    </source>
</evidence>
<evidence type="ECO:0000259" key="1">
    <source>
        <dbReference type="Pfam" id="PF25176"/>
    </source>
</evidence>
<dbReference type="EMBL" id="BJZT01000032">
    <property type="protein sequence ID" value="GEP00584.1"/>
    <property type="molecule type" value="Genomic_DNA"/>
</dbReference>
<evidence type="ECO:0000313" key="2">
    <source>
        <dbReference type="EMBL" id="GEP00584.1"/>
    </source>
</evidence>
<dbReference type="RefSeq" id="WP_147079992.1">
    <property type="nucleotide sequence ID" value="NZ_BJZT01000032.1"/>
</dbReference>
<keyword evidence="3" id="KW-1185">Reference proteome</keyword>
<organism evidence="2 3">
    <name type="scientific">Methylobacterium haplocladii</name>
    <dbReference type="NCBI Taxonomy" id="1176176"/>
    <lineage>
        <taxon>Bacteria</taxon>
        <taxon>Pseudomonadati</taxon>
        <taxon>Pseudomonadota</taxon>
        <taxon>Alphaproteobacteria</taxon>
        <taxon>Hyphomicrobiales</taxon>
        <taxon>Methylobacteriaceae</taxon>
        <taxon>Methylobacterium</taxon>
    </lineage>
</organism>
<feature type="domain" description="DUF7831" evidence="1">
    <location>
        <begin position="3"/>
        <end position="118"/>
    </location>
</feature>
<sequence>MIRHEDVITREMVRSEPNTLFVFGDNLQRRGRGGQAKEMRGEPNAVGIPTKRWPSRNINAYFSDADFAEVKAAASPDLQRLADHLRAGGTIVWPYAGIGTGRAELKERAPHVWFWLFRAKHRLLQIVAEREGHAVCSLESALGAEDYARFVAMGAGHA</sequence>
<dbReference type="AlphaFoldDB" id="A0A512IS98"/>
<gene>
    <name evidence="2" type="ORF">MHA02_29710</name>
</gene>
<dbReference type="Proteomes" id="UP000321258">
    <property type="component" value="Unassembled WGS sequence"/>
</dbReference>
<dbReference type="OrthoDB" id="7999122at2"/>
<protein>
    <recommendedName>
        <fullName evidence="1">DUF7831 domain-containing protein</fullName>
    </recommendedName>
</protein>
<reference evidence="2 3" key="1">
    <citation type="submission" date="2019-07" db="EMBL/GenBank/DDBJ databases">
        <title>Whole genome shotgun sequence of Methylobacterium haplocladii NBRC 107714.</title>
        <authorList>
            <person name="Hosoyama A."/>
            <person name="Uohara A."/>
            <person name="Ohji S."/>
            <person name="Ichikawa N."/>
        </authorList>
    </citation>
    <scope>NUCLEOTIDE SEQUENCE [LARGE SCALE GENOMIC DNA]</scope>
    <source>
        <strain evidence="2 3">NBRC 107714</strain>
    </source>
</reference>
<dbReference type="InterPro" id="IPR057153">
    <property type="entry name" value="DUF7831"/>
</dbReference>
<proteinExistence type="predicted"/>
<accession>A0A512IS98</accession>
<comment type="caution">
    <text evidence="2">The sequence shown here is derived from an EMBL/GenBank/DDBJ whole genome shotgun (WGS) entry which is preliminary data.</text>
</comment>
<dbReference type="Pfam" id="PF25176">
    <property type="entry name" value="DUF7831"/>
    <property type="match status" value="1"/>
</dbReference>
<name>A0A512IS98_9HYPH</name>